<organism evidence="6 7">
    <name type="scientific">Capronia coronata CBS 617.96</name>
    <dbReference type="NCBI Taxonomy" id="1182541"/>
    <lineage>
        <taxon>Eukaryota</taxon>
        <taxon>Fungi</taxon>
        <taxon>Dikarya</taxon>
        <taxon>Ascomycota</taxon>
        <taxon>Pezizomycotina</taxon>
        <taxon>Eurotiomycetes</taxon>
        <taxon>Chaetothyriomycetidae</taxon>
        <taxon>Chaetothyriales</taxon>
        <taxon>Herpotrichiellaceae</taxon>
        <taxon>Capronia</taxon>
    </lineage>
</organism>
<dbReference type="RefSeq" id="XP_007722907.1">
    <property type="nucleotide sequence ID" value="XM_007724717.1"/>
</dbReference>
<protein>
    <recommendedName>
        <fullName evidence="5">Protein N-terminal and lysine N-methyltransferase EFM7</fullName>
        <ecNumber evidence="5">2.1.1.-</ecNumber>
    </recommendedName>
    <alternativeName>
        <fullName evidence="5">Elongation factor methyltransferase 7</fullName>
    </alternativeName>
</protein>
<reference evidence="6 7" key="1">
    <citation type="submission" date="2013-03" db="EMBL/GenBank/DDBJ databases">
        <title>The Genome Sequence of Capronia coronata CBS 617.96.</title>
        <authorList>
            <consortium name="The Broad Institute Genomics Platform"/>
            <person name="Cuomo C."/>
            <person name="de Hoog S."/>
            <person name="Gorbushina A."/>
            <person name="Walker B."/>
            <person name="Young S.K."/>
            <person name="Zeng Q."/>
            <person name="Gargeya S."/>
            <person name="Fitzgerald M."/>
            <person name="Haas B."/>
            <person name="Abouelleil A."/>
            <person name="Allen A.W."/>
            <person name="Alvarado L."/>
            <person name="Arachchi H.M."/>
            <person name="Berlin A.M."/>
            <person name="Chapman S.B."/>
            <person name="Gainer-Dewar J."/>
            <person name="Goldberg J."/>
            <person name="Griggs A."/>
            <person name="Gujja S."/>
            <person name="Hansen M."/>
            <person name="Howarth C."/>
            <person name="Imamovic A."/>
            <person name="Ireland A."/>
            <person name="Larimer J."/>
            <person name="McCowan C."/>
            <person name="Murphy C."/>
            <person name="Pearson M."/>
            <person name="Poon T.W."/>
            <person name="Priest M."/>
            <person name="Roberts A."/>
            <person name="Saif S."/>
            <person name="Shea T."/>
            <person name="Sisk P."/>
            <person name="Sykes S."/>
            <person name="Wortman J."/>
            <person name="Nusbaum C."/>
            <person name="Birren B."/>
        </authorList>
    </citation>
    <scope>NUCLEOTIDE SEQUENCE [LARGE SCALE GENOMIC DNA]</scope>
    <source>
        <strain evidence="6 7">CBS 617.96</strain>
    </source>
</reference>
<keyword evidence="4 5" id="KW-0949">S-adenosyl-L-methionine</keyword>
<evidence type="ECO:0000256" key="1">
    <source>
        <dbReference type="ARBA" id="ARBA00022490"/>
    </source>
</evidence>
<evidence type="ECO:0000256" key="2">
    <source>
        <dbReference type="ARBA" id="ARBA00022603"/>
    </source>
</evidence>
<feature type="binding site" evidence="5">
    <location>
        <position position="139"/>
    </location>
    <ligand>
        <name>S-adenosyl-L-methionine</name>
        <dbReference type="ChEBI" id="CHEBI:59789"/>
    </ligand>
</feature>
<gene>
    <name evidence="5" type="primary">EFM7</name>
    <name evidence="6" type="ORF">A1O1_03817</name>
</gene>
<keyword evidence="1 5" id="KW-0963">Cytoplasm</keyword>
<keyword evidence="2 5" id="KW-0489">Methyltransferase</keyword>
<accession>W9YDU6</accession>
<evidence type="ECO:0000313" key="7">
    <source>
        <dbReference type="Proteomes" id="UP000019484"/>
    </source>
</evidence>
<dbReference type="AlphaFoldDB" id="W9YDU6"/>
<dbReference type="Pfam" id="PF10294">
    <property type="entry name" value="Methyltransf_16"/>
    <property type="match status" value="1"/>
</dbReference>
<evidence type="ECO:0000256" key="5">
    <source>
        <dbReference type="HAMAP-Rule" id="MF_03223"/>
    </source>
</evidence>
<feature type="binding site" evidence="5">
    <location>
        <position position="106"/>
    </location>
    <ligand>
        <name>S-adenosyl-L-methionine</name>
        <dbReference type="ChEBI" id="CHEBI:59789"/>
    </ligand>
</feature>
<dbReference type="HAMAP" id="MF_03223">
    <property type="entry name" value="Methyltr_EFM7"/>
    <property type="match status" value="1"/>
</dbReference>
<dbReference type="GO" id="GO:0071885">
    <property type="term" value="F:N-terminal protein N-methyltransferase activity"/>
    <property type="evidence" value="ECO:0007669"/>
    <property type="project" value="UniProtKB-UniRule"/>
</dbReference>
<feature type="binding site" evidence="5">
    <location>
        <position position="163"/>
    </location>
    <ligand>
        <name>S-adenosyl-L-methionine</name>
        <dbReference type="ChEBI" id="CHEBI:59789"/>
    </ligand>
</feature>
<dbReference type="STRING" id="1182541.W9YDU6"/>
<dbReference type="CDD" id="cd02440">
    <property type="entry name" value="AdoMet_MTases"/>
    <property type="match status" value="1"/>
</dbReference>
<dbReference type="PANTHER" id="PTHR14614">
    <property type="entry name" value="HEPATOCELLULAR CARCINOMA-ASSOCIATED ANTIGEN"/>
    <property type="match status" value="1"/>
</dbReference>
<comment type="subcellular location">
    <subcellularLocation>
        <location evidence="5">Cytoplasm</location>
    </subcellularLocation>
</comment>
<dbReference type="OrthoDB" id="46564at2759"/>
<dbReference type="GO" id="GO:0005737">
    <property type="term" value="C:cytoplasm"/>
    <property type="evidence" value="ECO:0007669"/>
    <property type="project" value="UniProtKB-SubCell"/>
</dbReference>
<dbReference type="PROSITE" id="PS51560">
    <property type="entry name" value="SAM_MT_NNT1"/>
    <property type="match status" value="1"/>
</dbReference>
<dbReference type="PANTHER" id="PTHR14614:SF10">
    <property type="entry name" value="PROTEIN N-TERMINAL AND LYSINE N-METHYLTRANSFERASE EFM7"/>
    <property type="match status" value="1"/>
</dbReference>
<sequence length="257" mass="28786">MDHSDEDDTPLSLDLFQEPADFYQPEKPATFTKYTLQSGQVLSLRLVGHSPLWGHLLWNAGQVIAQYLEDNAQLVQGKTALELGAGAGLPSLVAAILGAKKVVVTDYPDPDLILNLRHNIEHCSALADKSNIVAAGFLWGSAAQPLKTYLSPEADGFDLLILADILFNHSEHQKLLATLRDCLRKSAEAVALVFFTPYRPWLFEKDLNFFEIARADGFVVNKILERTMDKVMFENDPGDERLRKTVFGYEVKWQINQ</sequence>
<name>W9YDU6_9EURO</name>
<dbReference type="InterPro" id="IPR025784">
    <property type="entry name" value="EFM7"/>
</dbReference>
<dbReference type="GO" id="GO:0016279">
    <property type="term" value="F:protein-lysine N-methyltransferase activity"/>
    <property type="evidence" value="ECO:0007669"/>
    <property type="project" value="UniProtKB-UniRule"/>
</dbReference>
<dbReference type="Proteomes" id="UP000019484">
    <property type="component" value="Unassembled WGS sequence"/>
</dbReference>
<evidence type="ECO:0000256" key="4">
    <source>
        <dbReference type="ARBA" id="ARBA00022691"/>
    </source>
</evidence>
<dbReference type="Gene3D" id="3.40.50.150">
    <property type="entry name" value="Vaccinia Virus protein VP39"/>
    <property type="match status" value="1"/>
</dbReference>
<evidence type="ECO:0000313" key="6">
    <source>
        <dbReference type="EMBL" id="EXJ90713.1"/>
    </source>
</evidence>
<comment type="caution">
    <text evidence="6">The sequence shown here is derived from an EMBL/GenBank/DDBJ whole genome shotgun (WGS) entry which is preliminary data.</text>
</comment>
<dbReference type="GeneID" id="19158706"/>
<feature type="binding site" evidence="5">
    <location>
        <begin position="84"/>
        <end position="86"/>
    </location>
    <ligand>
        <name>S-adenosyl-L-methionine</name>
        <dbReference type="ChEBI" id="CHEBI:59789"/>
    </ligand>
</feature>
<dbReference type="InterPro" id="IPR029063">
    <property type="entry name" value="SAM-dependent_MTases_sf"/>
</dbReference>
<dbReference type="InterPro" id="IPR019410">
    <property type="entry name" value="Methyltransf_16"/>
</dbReference>
<dbReference type="SUPFAM" id="SSF53335">
    <property type="entry name" value="S-adenosyl-L-methionine-dependent methyltransferases"/>
    <property type="match status" value="1"/>
</dbReference>
<dbReference type="EMBL" id="AMWN01000003">
    <property type="protein sequence ID" value="EXJ90713.1"/>
    <property type="molecule type" value="Genomic_DNA"/>
</dbReference>
<dbReference type="eggNOG" id="KOG2920">
    <property type="taxonomic scope" value="Eukaryota"/>
</dbReference>
<feature type="binding site" evidence="5">
    <location>
        <position position="58"/>
    </location>
    <ligand>
        <name>S-adenosyl-L-methionine</name>
        <dbReference type="ChEBI" id="CHEBI:59789"/>
    </ligand>
</feature>
<dbReference type="GO" id="GO:0032259">
    <property type="term" value="P:methylation"/>
    <property type="evidence" value="ECO:0007669"/>
    <property type="project" value="UniProtKB-KW"/>
</dbReference>
<keyword evidence="7" id="KW-1185">Reference proteome</keyword>
<keyword evidence="3 5" id="KW-0808">Transferase</keyword>
<dbReference type="EC" id="2.1.1.-" evidence="5"/>
<comment type="function">
    <text evidence="5">S-adenosyl-L-methionine-dependent protein methyltransferase that trimethylates the N-terminal glycine 'Gly-2' of elongation factor 1-alpha, before also catalyzing the mono- and dimethylation of 'Lys-3'.</text>
</comment>
<evidence type="ECO:0000256" key="3">
    <source>
        <dbReference type="ARBA" id="ARBA00022679"/>
    </source>
</evidence>
<comment type="similarity">
    <text evidence="5">Belongs to the class I-like SAM-binding methyltransferase superfamily. EFM7 family.</text>
</comment>
<dbReference type="HOGENOM" id="CLU_032409_0_0_1"/>
<proteinExistence type="inferred from homology"/>